<reference evidence="3 4" key="1">
    <citation type="submission" date="2019-03" db="EMBL/GenBank/DDBJ databases">
        <title>Genomics of glacier-inhabiting Cryobacterium strains.</title>
        <authorList>
            <person name="Liu Q."/>
            <person name="Xin Y.-H."/>
        </authorList>
    </citation>
    <scope>NUCLEOTIDE SEQUENCE [LARGE SCALE GENOMIC DNA]</scope>
    <source>
        <strain evidence="3 4">Sr36</strain>
    </source>
</reference>
<dbReference type="SUPFAM" id="SSF53850">
    <property type="entry name" value="Periplasmic binding protein-like II"/>
    <property type="match status" value="1"/>
</dbReference>
<dbReference type="Gene3D" id="3.40.190.10">
    <property type="entry name" value="Periplasmic binding protein-like II"/>
    <property type="match status" value="2"/>
</dbReference>
<keyword evidence="1 2" id="KW-0732">Signal</keyword>
<evidence type="ECO:0000256" key="2">
    <source>
        <dbReference type="SAM" id="SignalP"/>
    </source>
</evidence>
<accession>A0A4R9ANI9</accession>
<evidence type="ECO:0000313" key="4">
    <source>
        <dbReference type="Proteomes" id="UP000298154"/>
    </source>
</evidence>
<dbReference type="PROSITE" id="PS51257">
    <property type="entry name" value="PROKAR_LIPOPROTEIN"/>
    <property type="match status" value="1"/>
</dbReference>
<dbReference type="EMBL" id="SOHK01000012">
    <property type="protein sequence ID" value="TFD66296.1"/>
    <property type="molecule type" value="Genomic_DNA"/>
</dbReference>
<feature type="signal peptide" evidence="2">
    <location>
        <begin position="1"/>
        <end position="28"/>
    </location>
</feature>
<name>A0A4R9ANI9_9MICO</name>
<dbReference type="Proteomes" id="UP000298154">
    <property type="component" value="Unassembled WGS sequence"/>
</dbReference>
<dbReference type="PANTHER" id="PTHR30006">
    <property type="entry name" value="THIAMINE-BINDING PERIPLASMIC PROTEIN-RELATED"/>
    <property type="match status" value="1"/>
</dbReference>
<proteinExistence type="predicted"/>
<dbReference type="GO" id="GO:0015888">
    <property type="term" value="P:thiamine transport"/>
    <property type="evidence" value="ECO:0007669"/>
    <property type="project" value="TreeGrafter"/>
</dbReference>
<dbReference type="OrthoDB" id="366726at2"/>
<comment type="caution">
    <text evidence="3">The sequence shown here is derived from an EMBL/GenBank/DDBJ whole genome shotgun (WGS) entry which is preliminary data.</text>
</comment>
<gene>
    <name evidence="3" type="ORF">E3T47_07225</name>
</gene>
<protein>
    <submittedName>
        <fullName evidence="3">Extracellular solute-binding protein</fullName>
    </submittedName>
</protein>
<evidence type="ECO:0000313" key="3">
    <source>
        <dbReference type="EMBL" id="TFD66296.1"/>
    </source>
</evidence>
<feature type="chain" id="PRO_5038633190" evidence="2">
    <location>
        <begin position="29"/>
        <end position="368"/>
    </location>
</feature>
<dbReference type="AlphaFoldDB" id="A0A4R9ANI9"/>
<dbReference type="Pfam" id="PF13343">
    <property type="entry name" value="SBP_bac_6"/>
    <property type="match status" value="1"/>
</dbReference>
<dbReference type="PANTHER" id="PTHR30006:SF2">
    <property type="entry name" value="ABC TRANSPORTER SUBSTRATE-BINDING PROTEIN"/>
    <property type="match status" value="1"/>
</dbReference>
<dbReference type="GO" id="GO:0030976">
    <property type="term" value="F:thiamine pyrophosphate binding"/>
    <property type="evidence" value="ECO:0007669"/>
    <property type="project" value="TreeGrafter"/>
</dbReference>
<keyword evidence="4" id="KW-1185">Reference proteome</keyword>
<dbReference type="GO" id="GO:0030975">
    <property type="term" value="F:thiamine binding"/>
    <property type="evidence" value="ECO:0007669"/>
    <property type="project" value="TreeGrafter"/>
</dbReference>
<sequence>MIRRMLTIATASALVLITAGCSSPSGVASGTDADWTTPPDASKIAEQAGAITTYGLPDSWANYGELLATFCEQHGADCTHADTDMASSEAIQRYNAEKGNPVGFFNDIGGLWGPVAEDIGVTSGYLPKLVSELEPGQYAETGGWVNSFTGVMGYLVNPAVAPVPKTWDDLLSDDYAGGKIASSALMGPNGGSEQAAILSIALARGGDVGNLDAAWDYLSELYATDNISSAPSSLDSLIRGEYAIYLQYDFNAIAAIEEAAAQGVELVYVVPEDGSIYMPSSLLANGYNTEHMDFIKGFMDFMISDEGQLLFADFGARPIRYVNGDLEIPEERKSRWLPDEMFTNTQVIDLGDIDPEVLISEYNKKAKA</sequence>
<evidence type="ECO:0000256" key="1">
    <source>
        <dbReference type="ARBA" id="ARBA00022729"/>
    </source>
</evidence>
<organism evidence="3 4">
    <name type="scientific">Cryobacterium ruanii</name>
    <dbReference type="NCBI Taxonomy" id="1259197"/>
    <lineage>
        <taxon>Bacteria</taxon>
        <taxon>Bacillati</taxon>
        <taxon>Actinomycetota</taxon>
        <taxon>Actinomycetes</taxon>
        <taxon>Micrococcales</taxon>
        <taxon>Microbacteriaceae</taxon>
        <taxon>Cryobacterium</taxon>
    </lineage>
</organism>
<dbReference type="GO" id="GO:0030288">
    <property type="term" value="C:outer membrane-bounded periplasmic space"/>
    <property type="evidence" value="ECO:0007669"/>
    <property type="project" value="TreeGrafter"/>
</dbReference>